<keyword evidence="2" id="KW-0012">Acyltransferase</keyword>
<accession>A0ABD1IIG8</accession>
<gene>
    <name evidence="2" type="primary">PAT19</name>
    <name evidence="2" type="ORF">AAHA92_03049</name>
</gene>
<reference evidence="2 3" key="1">
    <citation type="submission" date="2024-06" db="EMBL/GenBank/DDBJ databases">
        <title>A chromosome level genome sequence of Diviner's sage (Salvia divinorum).</title>
        <authorList>
            <person name="Ford S.A."/>
            <person name="Ro D.-K."/>
            <person name="Ness R.W."/>
            <person name="Phillips M.A."/>
        </authorList>
    </citation>
    <scope>NUCLEOTIDE SEQUENCE [LARGE SCALE GENOMIC DNA]</scope>
    <source>
        <strain evidence="2">SAF-2024a</strain>
        <tissue evidence="2">Leaf</tissue>
    </source>
</reference>
<dbReference type="AlphaFoldDB" id="A0ABD1IIG8"/>
<keyword evidence="1" id="KW-0472">Membrane</keyword>
<evidence type="ECO:0000313" key="2">
    <source>
        <dbReference type="EMBL" id="KAL1567584.1"/>
    </source>
</evidence>
<proteinExistence type="predicted"/>
<comment type="caution">
    <text evidence="2">The sequence shown here is derived from an EMBL/GenBank/DDBJ whole genome shotgun (WGS) entry which is preliminary data.</text>
</comment>
<dbReference type="Proteomes" id="UP001567538">
    <property type="component" value="Unassembled WGS sequence"/>
</dbReference>
<keyword evidence="3" id="KW-1185">Reference proteome</keyword>
<sequence length="90" mass="10272">MVRKHGWQLPAHTFQVVAVTVFCLLVVAFYAFFAPFLGGQIWEYILMGVYSPVAILVFILYVRSTAINPADPGIMYKFGPELMNESREKR</sequence>
<protein>
    <submittedName>
        <fullName evidence="2">Uncharacterized protein</fullName>
    </submittedName>
</protein>
<keyword evidence="1" id="KW-1133">Transmembrane helix</keyword>
<feature type="transmembrane region" description="Helical" evidence="1">
    <location>
        <begin position="12"/>
        <end position="32"/>
    </location>
</feature>
<evidence type="ECO:0000313" key="3">
    <source>
        <dbReference type="Proteomes" id="UP001567538"/>
    </source>
</evidence>
<evidence type="ECO:0000256" key="1">
    <source>
        <dbReference type="SAM" id="Phobius"/>
    </source>
</evidence>
<keyword evidence="1" id="KW-0812">Transmembrane</keyword>
<organism evidence="2 3">
    <name type="scientific">Salvia divinorum</name>
    <name type="common">Maria pastora</name>
    <name type="synonym">Diviner's sage</name>
    <dbReference type="NCBI Taxonomy" id="28513"/>
    <lineage>
        <taxon>Eukaryota</taxon>
        <taxon>Viridiplantae</taxon>
        <taxon>Streptophyta</taxon>
        <taxon>Embryophyta</taxon>
        <taxon>Tracheophyta</taxon>
        <taxon>Spermatophyta</taxon>
        <taxon>Magnoliopsida</taxon>
        <taxon>eudicotyledons</taxon>
        <taxon>Gunneridae</taxon>
        <taxon>Pentapetalae</taxon>
        <taxon>asterids</taxon>
        <taxon>lamiids</taxon>
        <taxon>Lamiales</taxon>
        <taxon>Lamiaceae</taxon>
        <taxon>Nepetoideae</taxon>
        <taxon>Mentheae</taxon>
        <taxon>Salviinae</taxon>
        <taxon>Salvia</taxon>
        <taxon>Salvia subgen. Calosphace</taxon>
    </lineage>
</organism>
<keyword evidence="2" id="KW-0808">Transferase</keyword>
<feature type="transmembrane region" description="Helical" evidence="1">
    <location>
        <begin position="44"/>
        <end position="62"/>
    </location>
</feature>
<name>A0ABD1IIG8_SALDI</name>
<dbReference type="EMBL" id="JBEAFC010000002">
    <property type="protein sequence ID" value="KAL1567584.1"/>
    <property type="molecule type" value="Genomic_DNA"/>
</dbReference>
<dbReference type="GO" id="GO:0016746">
    <property type="term" value="F:acyltransferase activity"/>
    <property type="evidence" value="ECO:0007669"/>
    <property type="project" value="UniProtKB-KW"/>
</dbReference>